<dbReference type="EMBL" id="GBXM01102621">
    <property type="protein sequence ID" value="JAH05956.1"/>
    <property type="molecule type" value="Transcribed_RNA"/>
</dbReference>
<reference evidence="1" key="1">
    <citation type="submission" date="2014-11" db="EMBL/GenBank/DDBJ databases">
        <authorList>
            <person name="Amaro Gonzalez C."/>
        </authorList>
    </citation>
    <scope>NUCLEOTIDE SEQUENCE</scope>
</reference>
<protein>
    <submittedName>
        <fullName evidence="1">Uncharacterized protein</fullName>
    </submittedName>
</protein>
<dbReference type="AlphaFoldDB" id="A0A0E9PMU9"/>
<proteinExistence type="predicted"/>
<name>A0A0E9PMU9_ANGAN</name>
<accession>A0A0E9PMU9</accession>
<reference evidence="1" key="2">
    <citation type="journal article" date="2015" name="Fish Shellfish Immunol.">
        <title>Early steps in the European eel (Anguilla anguilla)-Vibrio vulnificus interaction in the gills: Role of the RtxA13 toxin.</title>
        <authorList>
            <person name="Callol A."/>
            <person name="Pajuelo D."/>
            <person name="Ebbesson L."/>
            <person name="Teles M."/>
            <person name="MacKenzie S."/>
            <person name="Amaro C."/>
        </authorList>
    </citation>
    <scope>NUCLEOTIDE SEQUENCE</scope>
</reference>
<organism evidence="1">
    <name type="scientific">Anguilla anguilla</name>
    <name type="common">European freshwater eel</name>
    <name type="synonym">Muraena anguilla</name>
    <dbReference type="NCBI Taxonomy" id="7936"/>
    <lineage>
        <taxon>Eukaryota</taxon>
        <taxon>Metazoa</taxon>
        <taxon>Chordata</taxon>
        <taxon>Craniata</taxon>
        <taxon>Vertebrata</taxon>
        <taxon>Euteleostomi</taxon>
        <taxon>Actinopterygii</taxon>
        <taxon>Neopterygii</taxon>
        <taxon>Teleostei</taxon>
        <taxon>Anguilliformes</taxon>
        <taxon>Anguillidae</taxon>
        <taxon>Anguilla</taxon>
    </lineage>
</organism>
<sequence>MYIRHLLMQNEVFREMESECENDDLNVVLLSL</sequence>
<evidence type="ECO:0000313" key="1">
    <source>
        <dbReference type="EMBL" id="JAH05956.1"/>
    </source>
</evidence>